<protein>
    <recommendedName>
        <fullName evidence="5">Inner membrane-spanning protein YciB</fullName>
    </recommendedName>
</protein>
<evidence type="ECO:0000256" key="3">
    <source>
        <dbReference type="ARBA" id="ARBA00022989"/>
    </source>
</evidence>
<dbReference type="PANTHER" id="PTHR36917:SF1">
    <property type="entry name" value="INNER MEMBRANE-SPANNING PROTEIN YCIB"/>
    <property type="match status" value="1"/>
</dbReference>
<feature type="transmembrane region" description="Helical" evidence="5">
    <location>
        <begin position="73"/>
        <end position="92"/>
    </location>
</feature>
<gene>
    <name evidence="5" type="primary">yciB</name>
    <name evidence="6" type="ORF">GCM10011309_17490</name>
</gene>
<organism evidence="6 7">
    <name type="scientific">Litorimonas cladophorae</name>
    <dbReference type="NCBI Taxonomy" id="1220491"/>
    <lineage>
        <taxon>Bacteria</taxon>
        <taxon>Pseudomonadati</taxon>
        <taxon>Pseudomonadota</taxon>
        <taxon>Alphaproteobacteria</taxon>
        <taxon>Maricaulales</taxon>
        <taxon>Robiginitomaculaceae</taxon>
    </lineage>
</organism>
<keyword evidence="2 5" id="KW-0812">Transmembrane</keyword>
<dbReference type="AlphaFoldDB" id="A0A918KNB6"/>
<evidence type="ECO:0000256" key="4">
    <source>
        <dbReference type="ARBA" id="ARBA00023136"/>
    </source>
</evidence>
<evidence type="ECO:0000256" key="1">
    <source>
        <dbReference type="ARBA" id="ARBA00022475"/>
    </source>
</evidence>
<evidence type="ECO:0000313" key="7">
    <source>
        <dbReference type="Proteomes" id="UP000600865"/>
    </source>
</evidence>
<keyword evidence="5" id="KW-0997">Cell inner membrane</keyword>
<keyword evidence="1 5" id="KW-1003">Cell membrane</keyword>
<feature type="transmembrane region" description="Helical" evidence="5">
    <location>
        <begin position="98"/>
        <end position="119"/>
    </location>
</feature>
<dbReference type="InterPro" id="IPR006008">
    <property type="entry name" value="YciB"/>
</dbReference>
<proteinExistence type="inferred from homology"/>
<comment type="function">
    <text evidence="5">Plays a role in cell envelope biogenesis, maintenance of cell envelope integrity and membrane homeostasis.</text>
</comment>
<dbReference type="GO" id="GO:0005886">
    <property type="term" value="C:plasma membrane"/>
    <property type="evidence" value="ECO:0007669"/>
    <property type="project" value="UniProtKB-SubCell"/>
</dbReference>
<dbReference type="RefSeq" id="WP_189584470.1">
    <property type="nucleotide sequence ID" value="NZ_BMYV01000002.1"/>
</dbReference>
<sequence>MTEETLPPAVKLEGKKKLPFWIDFGPLLMFFAAFHYLKRNNPDDALIWAAGVLAVAAVAALGYAWLKYKHTSPILIFSTFVIGIFALAAFIFDDKRFVFMKPTVMNAIFGMGILGGVVFKKNVIKMFMGSAFELPDDKWKILAIRWAIFFFAMAVLNEVIWRNFSENFWANFKVFGFLPLTILFTASQIPFMTKYGHMKTDE</sequence>
<keyword evidence="4 5" id="KW-0472">Membrane</keyword>
<evidence type="ECO:0000256" key="2">
    <source>
        <dbReference type="ARBA" id="ARBA00022692"/>
    </source>
</evidence>
<feature type="transmembrane region" description="Helical" evidence="5">
    <location>
        <begin position="168"/>
        <end position="189"/>
    </location>
</feature>
<evidence type="ECO:0000313" key="6">
    <source>
        <dbReference type="EMBL" id="GGX68218.1"/>
    </source>
</evidence>
<keyword evidence="7" id="KW-1185">Reference proteome</keyword>
<comment type="caution">
    <text evidence="6">The sequence shown here is derived from an EMBL/GenBank/DDBJ whole genome shotgun (WGS) entry which is preliminary data.</text>
</comment>
<feature type="transmembrane region" description="Helical" evidence="5">
    <location>
        <begin position="45"/>
        <end position="66"/>
    </location>
</feature>
<dbReference type="HAMAP" id="MF_00189">
    <property type="entry name" value="YciB"/>
    <property type="match status" value="1"/>
</dbReference>
<keyword evidence="3 5" id="KW-1133">Transmembrane helix</keyword>
<feature type="transmembrane region" description="Helical" evidence="5">
    <location>
        <begin position="20"/>
        <end position="39"/>
    </location>
</feature>
<name>A0A918KNB6_9PROT</name>
<reference evidence="6 7" key="1">
    <citation type="journal article" date="2014" name="Int. J. Syst. Evol. Microbiol.">
        <title>Complete genome sequence of Corynebacterium casei LMG S-19264T (=DSM 44701T), isolated from a smear-ripened cheese.</title>
        <authorList>
            <consortium name="US DOE Joint Genome Institute (JGI-PGF)"/>
            <person name="Walter F."/>
            <person name="Albersmeier A."/>
            <person name="Kalinowski J."/>
            <person name="Ruckert C."/>
        </authorList>
    </citation>
    <scope>NUCLEOTIDE SEQUENCE [LARGE SCALE GENOMIC DNA]</scope>
    <source>
        <strain evidence="6 7">KCTC 23968</strain>
    </source>
</reference>
<dbReference type="Proteomes" id="UP000600865">
    <property type="component" value="Unassembled WGS sequence"/>
</dbReference>
<dbReference type="PANTHER" id="PTHR36917">
    <property type="entry name" value="INTRACELLULAR SEPTATION PROTEIN A-RELATED"/>
    <property type="match status" value="1"/>
</dbReference>
<dbReference type="EMBL" id="BMYV01000002">
    <property type="protein sequence ID" value="GGX68218.1"/>
    <property type="molecule type" value="Genomic_DNA"/>
</dbReference>
<feature type="transmembrane region" description="Helical" evidence="5">
    <location>
        <begin position="139"/>
        <end position="156"/>
    </location>
</feature>
<accession>A0A918KNB6</accession>
<comment type="subcellular location">
    <subcellularLocation>
        <location evidence="5">Cell inner membrane</location>
        <topology evidence="5">Multi-pass membrane protein</topology>
    </subcellularLocation>
</comment>
<evidence type="ECO:0000256" key="5">
    <source>
        <dbReference type="HAMAP-Rule" id="MF_00189"/>
    </source>
</evidence>
<comment type="similarity">
    <text evidence="5">Belongs to the YciB family.</text>
</comment>
<dbReference type="Pfam" id="PF04279">
    <property type="entry name" value="IspA"/>
    <property type="match status" value="1"/>
</dbReference>